<evidence type="ECO:0000313" key="4">
    <source>
        <dbReference type="EMBL" id="TCL61857.1"/>
    </source>
</evidence>
<dbReference type="EMBL" id="SLUN01000031">
    <property type="protein sequence ID" value="TCL61857.1"/>
    <property type="molecule type" value="Genomic_DNA"/>
</dbReference>
<proteinExistence type="predicted"/>
<dbReference type="PROSITE" id="PS51186">
    <property type="entry name" value="GNAT"/>
    <property type="match status" value="1"/>
</dbReference>
<dbReference type="CDD" id="cd04301">
    <property type="entry name" value="NAT_SF"/>
    <property type="match status" value="1"/>
</dbReference>
<dbReference type="InterPro" id="IPR050832">
    <property type="entry name" value="Bact_Acetyltransf"/>
</dbReference>
<evidence type="ECO:0000259" key="3">
    <source>
        <dbReference type="PROSITE" id="PS51186"/>
    </source>
</evidence>
<name>A0A4V6NGS2_HYDET</name>
<comment type="caution">
    <text evidence="4">The sequence shown here is derived from an EMBL/GenBank/DDBJ whole genome shotgun (WGS) entry which is preliminary data.</text>
</comment>
<gene>
    <name evidence="4" type="ORF">EDC14_103126</name>
</gene>
<dbReference type="Gene3D" id="3.40.630.30">
    <property type="match status" value="1"/>
</dbReference>
<dbReference type="PANTHER" id="PTHR43877:SF2">
    <property type="entry name" value="AMINOALKYLPHOSPHONATE N-ACETYLTRANSFERASE-RELATED"/>
    <property type="match status" value="1"/>
</dbReference>
<accession>A0A4V6NGS2</accession>
<organism evidence="4 5">
    <name type="scientific">Hydrogenispora ethanolica</name>
    <dbReference type="NCBI Taxonomy" id="1082276"/>
    <lineage>
        <taxon>Bacteria</taxon>
        <taxon>Bacillati</taxon>
        <taxon>Bacillota</taxon>
        <taxon>Hydrogenispora</taxon>
    </lineage>
</organism>
<dbReference type="Pfam" id="PF00583">
    <property type="entry name" value="Acetyltransf_1"/>
    <property type="match status" value="1"/>
</dbReference>
<evidence type="ECO:0000256" key="1">
    <source>
        <dbReference type="ARBA" id="ARBA00022679"/>
    </source>
</evidence>
<keyword evidence="5" id="KW-1185">Reference proteome</keyword>
<dbReference type="AlphaFoldDB" id="A0A4V6NGS2"/>
<dbReference type="Proteomes" id="UP000295008">
    <property type="component" value="Unassembled WGS sequence"/>
</dbReference>
<dbReference type="PANTHER" id="PTHR43877">
    <property type="entry name" value="AMINOALKYLPHOSPHONATE N-ACETYLTRANSFERASE-RELATED-RELATED"/>
    <property type="match status" value="1"/>
</dbReference>
<keyword evidence="2" id="KW-0012">Acyltransferase</keyword>
<protein>
    <submittedName>
        <fullName evidence="4">Acetyltransferase (GNAT) family protein</fullName>
    </submittedName>
</protein>
<evidence type="ECO:0000313" key="5">
    <source>
        <dbReference type="Proteomes" id="UP000295008"/>
    </source>
</evidence>
<dbReference type="SUPFAM" id="SSF55729">
    <property type="entry name" value="Acyl-CoA N-acyltransferases (Nat)"/>
    <property type="match status" value="1"/>
</dbReference>
<reference evidence="4 5" key="1">
    <citation type="submission" date="2019-03" db="EMBL/GenBank/DDBJ databases">
        <title>Genomic Encyclopedia of Type Strains, Phase IV (KMG-IV): sequencing the most valuable type-strain genomes for metagenomic binning, comparative biology and taxonomic classification.</title>
        <authorList>
            <person name="Goeker M."/>
        </authorList>
    </citation>
    <scope>NUCLEOTIDE SEQUENCE [LARGE SCALE GENOMIC DNA]</scope>
    <source>
        <strain evidence="4 5">LX-B</strain>
    </source>
</reference>
<feature type="domain" description="N-acetyltransferase" evidence="3">
    <location>
        <begin position="20"/>
        <end position="167"/>
    </location>
</feature>
<keyword evidence="1 4" id="KW-0808">Transferase</keyword>
<evidence type="ECO:0000256" key="2">
    <source>
        <dbReference type="ARBA" id="ARBA00023315"/>
    </source>
</evidence>
<sequence>MMEMQTFGGAGSPGRPLVIVAADPASPEALQLMAELSAILEAITGDGGRNSFKPEDVAGPRGRFVIARAPEGAPLGCGAIRPLDEAAGIAEVKRMYARPGTKGVGSAILAHLEEQARGLGYAALWLETGLVNQRAVAFYERRGYRRIPNYGGYVGRPQSVCFEKRLRED</sequence>
<dbReference type="GO" id="GO:0016747">
    <property type="term" value="F:acyltransferase activity, transferring groups other than amino-acyl groups"/>
    <property type="evidence" value="ECO:0007669"/>
    <property type="project" value="InterPro"/>
</dbReference>
<dbReference type="InterPro" id="IPR016181">
    <property type="entry name" value="Acyl_CoA_acyltransferase"/>
</dbReference>
<dbReference type="InterPro" id="IPR000182">
    <property type="entry name" value="GNAT_dom"/>
</dbReference>